<accession>A0A383WAZ1</accession>
<evidence type="ECO:0000256" key="3">
    <source>
        <dbReference type="ARBA" id="ARBA00016840"/>
    </source>
</evidence>
<dbReference type="EMBL" id="FNXT01001221">
    <property type="protein sequence ID" value="SZX74787.1"/>
    <property type="molecule type" value="Genomic_DNA"/>
</dbReference>
<dbReference type="PANTHER" id="PTHR46321">
    <property type="entry name" value="KIF1-BINDING PROTEIN"/>
    <property type="match status" value="1"/>
</dbReference>
<evidence type="ECO:0000256" key="2">
    <source>
        <dbReference type="ARBA" id="ARBA00010305"/>
    </source>
</evidence>
<evidence type="ECO:0000313" key="7">
    <source>
        <dbReference type="EMBL" id="SZX74787.1"/>
    </source>
</evidence>
<proteinExistence type="inferred from homology"/>
<sequence length="724" mass="78935">MAATDGHQQLEPAPSSDPSSGFIRNEFLPRILDCRRLRAVEDDDSEPYKSKYACSDLLVSLEQQAAALAAVSQEASTILSHCIAYCQLERGLALLETDLVADGQHAVEQALEFPWPPSLQSYAAQQQAHNALGGLWCSREDFDKSLQHLQTAAELYSRMKAILQDSTSSGSAAQQQQQEQQDPNSEQQEQPAPSSSTGSWVAELTDVVAVELHYTTTLYYLAQVHGHAGDKVLSASYCAATLNRQIKEGNFSVNEWVQNCLQLSGYFLDGNAFALSQYCCAAVEQMLLQWQQKQQQADVAQPGAGLADSDQQQQQQNADSVKQPSDEAASPCAKADGSSSSSPTVSEAAGGPPAALAEQEEQQQQQQQQGHTQQDGQRKDQAQKEQQDIKSGKDKQQVQQQEEAKQLAGSSPQMQAALQCLEADVAANVCLALAKLHLYTLVASHELHVEGRQLLYSFAGPADVPAVLSFDALPGVPELSGLAWGDAALADSPDAALALFKAALPWFKQALQYYQLEGWVTEHCNILFEMSNLYRCLAGFEADAHKRCVMHRSRAKLLQPLEGQLSQQHYPGLSRSISLELGNIFREIGDIKAAAGREPDKVAAAGSAASLHYQLFLDSFKGDDGQLPAKVEPEMEQHYLSAAFCMARVLQAGAAQHKEPREYIAAVEQAVFWLDTLVGYVKQNSVAAWEQEAAMAAEMASLLKEKLALTQRQMAMQQRLRAAA</sequence>
<dbReference type="InterPro" id="IPR022083">
    <property type="entry name" value="KBP"/>
</dbReference>
<feature type="compositionally biased region" description="Low complexity" evidence="6">
    <location>
        <begin position="338"/>
        <end position="375"/>
    </location>
</feature>
<dbReference type="Pfam" id="PF12309">
    <property type="entry name" value="KBP_C"/>
    <property type="match status" value="1"/>
</dbReference>
<name>A0A383WAZ1_TETOB</name>
<evidence type="ECO:0000256" key="6">
    <source>
        <dbReference type="SAM" id="MobiDB-lite"/>
    </source>
</evidence>
<evidence type="ECO:0000256" key="5">
    <source>
        <dbReference type="ARBA" id="ARBA00023212"/>
    </source>
</evidence>
<evidence type="ECO:0000256" key="1">
    <source>
        <dbReference type="ARBA" id="ARBA00004245"/>
    </source>
</evidence>
<keyword evidence="5" id="KW-0206">Cytoskeleton</keyword>
<reference evidence="7 8" key="1">
    <citation type="submission" date="2016-10" db="EMBL/GenBank/DDBJ databases">
        <authorList>
            <person name="Cai Z."/>
        </authorList>
    </citation>
    <scope>NUCLEOTIDE SEQUENCE [LARGE SCALE GENOMIC DNA]</scope>
</reference>
<dbReference type="AlphaFoldDB" id="A0A383WAZ1"/>
<feature type="compositionally biased region" description="Basic and acidic residues" evidence="6">
    <location>
        <begin position="376"/>
        <end position="396"/>
    </location>
</feature>
<comment type="subcellular location">
    <subcellularLocation>
        <location evidence="1">Cytoplasm</location>
        <location evidence="1">Cytoskeleton</location>
    </subcellularLocation>
</comment>
<dbReference type="PANTHER" id="PTHR46321:SF1">
    <property type="entry name" value="KIF-BINDING PROTEIN"/>
    <property type="match status" value="1"/>
</dbReference>
<protein>
    <recommendedName>
        <fullName evidence="3">KIF-binding protein</fullName>
    </recommendedName>
</protein>
<gene>
    <name evidence="7" type="ORF">BQ4739_LOCUS15105</name>
</gene>
<keyword evidence="4" id="KW-0963">Cytoplasm</keyword>
<feature type="compositionally biased region" description="Low complexity" evidence="6">
    <location>
        <begin position="167"/>
        <end position="196"/>
    </location>
</feature>
<evidence type="ECO:0000256" key="4">
    <source>
        <dbReference type="ARBA" id="ARBA00022490"/>
    </source>
</evidence>
<keyword evidence="8" id="KW-1185">Reference proteome</keyword>
<dbReference type="GO" id="GO:0005856">
    <property type="term" value="C:cytoskeleton"/>
    <property type="evidence" value="ECO:0007669"/>
    <property type="project" value="UniProtKB-SubCell"/>
</dbReference>
<feature type="region of interest" description="Disordered" evidence="6">
    <location>
        <begin position="1"/>
        <end position="22"/>
    </location>
</feature>
<comment type="similarity">
    <text evidence="2">Belongs to the KIF-binding protein family.</text>
</comment>
<organism evidence="7 8">
    <name type="scientific">Tetradesmus obliquus</name>
    <name type="common">Green alga</name>
    <name type="synonym">Acutodesmus obliquus</name>
    <dbReference type="NCBI Taxonomy" id="3088"/>
    <lineage>
        <taxon>Eukaryota</taxon>
        <taxon>Viridiplantae</taxon>
        <taxon>Chlorophyta</taxon>
        <taxon>core chlorophytes</taxon>
        <taxon>Chlorophyceae</taxon>
        <taxon>CS clade</taxon>
        <taxon>Sphaeropleales</taxon>
        <taxon>Scenedesmaceae</taxon>
        <taxon>Tetradesmus</taxon>
    </lineage>
</organism>
<feature type="region of interest" description="Disordered" evidence="6">
    <location>
        <begin position="300"/>
        <end position="409"/>
    </location>
</feature>
<feature type="region of interest" description="Disordered" evidence="6">
    <location>
        <begin position="167"/>
        <end position="198"/>
    </location>
</feature>
<evidence type="ECO:0000313" key="8">
    <source>
        <dbReference type="Proteomes" id="UP000256970"/>
    </source>
</evidence>
<dbReference type="Proteomes" id="UP000256970">
    <property type="component" value="Unassembled WGS sequence"/>
</dbReference>